<keyword evidence="3" id="KW-1185">Reference proteome</keyword>
<feature type="transmembrane region" description="Helical" evidence="1">
    <location>
        <begin position="88"/>
        <end position="110"/>
    </location>
</feature>
<dbReference type="RefSeq" id="WP_106218780.1">
    <property type="nucleotide sequence ID" value="NZ_JAVKZF010000003.1"/>
</dbReference>
<feature type="transmembrane region" description="Helical" evidence="1">
    <location>
        <begin position="210"/>
        <end position="229"/>
    </location>
</feature>
<evidence type="ECO:0008006" key="4">
    <source>
        <dbReference type="Google" id="ProtNLM"/>
    </source>
</evidence>
<evidence type="ECO:0000313" key="3">
    <source>
        <dbReference type="Proteomes" id="UP000282574"/>
    </source>
</evidence>
<accession>A0AB37UDT1</accession>
<evidence type="ECO:0000256" key="1">
    <source>
        <dbReference type="SAM" id="Phobius"/>
    </source>
</evidence>
<feature type="transmembrane region" description="Helical" evidence="1">
    <location>
        <begin position="241"/>
        <end position="265"/>
    </location>
</feature>
<comment type="caution">
    <text evidence="2">The sequence shown here is derived from an EMBL/GenBank/DDBJ whole genome shotgun (WGS) entry which is preliminary data.</text>
</comment>
<proteinExistence type="predicted"/>
<dbReference type="AlphaFoldDB" id="A0AB37UDT1"/>
<dbReference type="Proteomes" id="UP000282574">
    <property type="component" value="Unassembled WGS sequence"/>
</dbReference>
<dbReference type="EMBL" id="RSCK01000059">
    <property type="protein sequence ID" value="RUT07512.1"/>
    <property type="molecule type" value="Genomic_DNA"/>
</dbReference>
<name>A0AB37UDT1_9CYAN</name>
<sequence>MMDNSYPFEDNQLIEELARNLNLATPEYSALPEAEKTIDRRAIEDVFNLLLRYIILKQEIYISTSNLSNRQQITTIFDRLAPTIWMKLSIIGASFFISAAIGLGLFNPTATAPIRIYIYLFGFFGLLFAILWEVRWLRQLSSQQVIRNPKEIACLDFEVTRAHAIGYELDLVDKIIKTANFSKQALQYVENKIHSELSFQTQQVNLAHKIIKIAAIFIVLSLVYTSMPLQLLLNSILLNNLAILNSIVAVIAVLGAGVILFVEWVGDTVVQRKIISYKICENILKQARVLLED</sequence>
<organism evidence="2 3">
    <name type="scientific">Chroococcidiopsis cubana SAG 39.79</name>
    <dbReference type="NCBI Taxonomy" id="388085"/>
    <lineage>
        <taxon>Bacteria</taxon>
        <taxon>Bacillati</taxon>
        <taxon>Cyanobacteriota</taxon>
        <taxon>Cyanophyceae</taxon>
        <taxon>Chroococcidiopsidales</taxon>
        <taxon>Chroococcidiopsidaceae</taxon>
        <taxon>Chroococcidiopsis</taxon>
    </lineage>
</organism>
<keyword evidence="1" id="KW-1133">Transmembrane helix</keyword>
<keyword evidence="1" id="KW-0472">Membrane</keyword>
<reference evidence="2 3" key="1">
    <citation type="journal article" date="2019" name="Genome Biol. Evol.">
        <title>Day and night: Metabolic profiles and evolutionary relationships of six axenic non-marine cyanobacteria.</title>
        <authorList>
            <person name="Will S.E."/>
            <person name="Henke P."/>
            <person name="Boedeker C."/>
            <person name="Huang S."/>
            <person name="Brinkmann H."/>
            <person name="Rohde M."/>
            <person name="Jarek M."/>
            <person name="Friedl T."/>
            <person name="Seufert S."/>
            <person name="Schumacher M."/>
            <person name="Overmann J."/>
            <person name="Neumann-Schaal M."/>
            <person name="Petersen J."/>
        </authorList>
    </citation>
    <scope>NUCLEOTIDE SEQUENCE [LARGE SCALE GENOMIC DNA]</scope>
    <source>
        <strain evidence="2 3">SAG 39.79</strain>
    </source>
</reference>
<keyword evidence="1" id="KW-0812">Transmembrane</keyword>
<evidence type="ECO:0000313" key="2">
    <source>
        <dbReference type="EMBL" id="RUT07512.1"/>
    </source>
</evidence>
<protein>
    <recommendedName>
        <fullName evidence="4">SMODS and SLOG-associating 2TM effector domain-containing protein</fullName>
    </recommendedName>
</protein>
<feature type="transmembrane region" description="Helical" evidence="1">
    <location>
        <begin position="116"/>
        <end position="134"/>
    </location>
</feature>
<gene>
    <name evidence="2" type="ORF">DSM107010_49840</name>
</gene>